<dbReference type="Pfam" id="PF04124">
    <property type="entry name" value="Dor1"/>
    <property type="match status" value="1"/>
</dbReference>
<protein>
    <recommendedName>
        <fullName evidence="3">Conserved oligomeric Golgi complex subunit 8</fullName>
    </recommendedName>
    <alternativeName>
        <fullName evidence="8">Component of oligomeric Golgi complex 8</fullName>
    </alternativeName>
</protein>
<reference evidence="9" key="1">
    <citation type="submission" date="2013-10" db="EMBL/GenBank/DDBJ databases">
        <title>Genomic analysis of the causative agents of coccidiosis in chickens.</title>
        <authorList>
            <person name="Reid A.J."/>
            <person name="Blake D."/>
            <person name="Billington K."/>
            <person name="Browne H."/>
            <person name="Dunn M."/>
            <person name="Hung S."/>
            <person name="Kawahara F."/>
            <person name="Miranda-Saavedra D."/>
            <person name="Mourier T."/>
            <person name="Nagra H."/>
            <person name="Otto T.D."/>
            <person name="Rawlings N."/>
            <person name="Sanchez A."/>
            <person name="Sanders M."/>
            <person name="Subramaniam C."/>
            <person name="Tay Y."/>
            <person name="Dear P."/>
            <person name="Doerig C."/>
            <person name="Gruber A."/>
            <person name="Parkinson J."/>
            <person name="Shirley M."/>
            <person name="Wan K.L."/>
            <person name="Berriman M."/>
            <person name="Tomley F."/>
            <person name="Pain A."/>
        </authorList>
    </citation>
    <scope>NUCLEOTIDE SEQUENCE</scope>
    <source>
        <strain evidence="9">Houghton</strain>
    </source>
</reference>
<evidence type="ECO:0000256" key="6">
    <source>
        <dbReference type="ARBA" id="ARBA00023034"/>
    </source>
</evidence>
<evidence type="ECO:0000256" key="7">
    <source>
        <dbReference type="ARBA" id="ARBA00023136"/>
    </source>
</evidence>
<dbReference type="SUPFAM" id="SSF74788">
    <property type="entry name" value="Cullin repeat-like"/>
    <property type="match status" value="1"/>
</dbReference>
<dbReference type="PANTHER" id="PTHR21311:SF0">
    <property type="entry name" value="CONSERVED OLIGOMERIC GOLGI COMPLEX SUBUNIT 8"/>
    <property type="match status" value="1"/>
</dbReference>
<dbReference type="EMBL" id="HG670855">
    <property type="protein sequence ID" value="CDI78352.1"/>
    <property type="molecule type" value="Genomic_DNA"/>
</dbReference>
<dbReference type="Proteomes" id="UP000018050">
    <property type="component" value="Unassembled WGS sequence"/>
</dbReference>
<dbReference type="InterPro" id="IPR016159">
    <property type="entry name" value="Cullin_repeat-like_dom_sf"/>
</dbReference>
<dbReference type="OrthoDB" id="1661054at2759"/>
<keyword evidence="6" id="KW-0333">Golgi apparatus</keyword>
<keyword evidence="7" id="KW-0472">Membrane</keyword>
<organism evidence="9 10">
    <name type="scientific">Eimeria acervulina</name>
    <name type="common">Coccidian parasite</name>
    <dbReference type="NCBI Taxonomy" id="5801"/>
    <lineage>
        <taxon>Eukaryota</taxon>
        <taxon>Sar</taxon>
        <taxon>Alveolata</taxon>
        <taxon>Apicomplexa</taxon>
        <taxon>Conoidasida</taxon>
        <taxon>Coccidia</taxon>
        <taxon>Eucoccidiorida</taxon>
        <taxon>Eimeriorina</taxon>
        <taxon>Eimeriidae</taxon>
        <taxon>Eimeria</taxon>
    </lineage>
</organism>
<dbReference type="RefSeq" id="XP_013251414.1">
    <property type="nucleotide sequence ID" value="XM_013395960.1"/>
</dbReference>
<dbReference type="VEuPathDB" id="ToxoDB:EAH_00007110"/>
<dbReference type="OMA" id="YRHTQHA"/>
<evidence type="ECO:0000256" key="4">
    <source>
        <dbReference type="ARBA" id="ARBA00022448"/>
    </source>
</evidence>
<sequence>MAPSEQFWQLLLGGEEPSACSQVDSEQGFRRDVVTQLNASKPTDVHELQGVGSHLTAFSEKIKPQKKTQVDSAKKLGIEEFLQMASNDLCRQPINILSATLAEMEQCIQPLHSCLKVRISLCAKLLELPSLVLKCSSGGLYDEAVDAMMLADERIASLRANGCCGMPLLDFLEVQMKDARNSCVKTMLRQLGQHAQLSSSMKLIGPLRRLSCSEEQLRMQYLRRRDAEICRLRRNAEGSCEADPGHGLCAASELLRVDVLQTAINYRAIFGSTDERLSAWLADQVHWFVKLAEKELLQRTGIIDSEDDFKGIRPSLDLAAAEAGVPQTNLRSVPKCTVGLLDLATIFRQVFNAASAFCRVHAYFFPVVAITFERYVVAVHRQRLEAIAAAFARSMDEYDYVPVTSHLKLLGASPWFQSGLSPNRGCVFLLRHAPLSNLYNSILEVANAFQECPISTAAARVVTLTESLLAFCIRKLISLKPGGRENLDEEIKAIEHNLVQEGDGRGGHTTCQAEFFVLCDIFGTVLLPALANELSSTFPLQTVLDIKGLRSLMAKADLCRCPNPFTEACSAYDGQTSGGNSPTHASPVLP</sequence>
<dbReference type="AlphaFoldDB" id="U6GFK3"/>
<proteinExistence type="inferred from homology"/>
<evidence type="ECO:0000256" key="2">
    <source>
        <dbReference type="ARBA" id="ARBA00006419"/>
    </source>
</evidence>
<dbReference type="GO" id="GO:0017119">
    <property type="term" value="C:Golgi transport complex"/>
    <property type="evidence" value="ECO:0007669"/>
    <property type="project" value="InterPro"/>
</dbReference>
<evidence type="ECO:0000256" key="8">
    <source>
        <dbReference type="ARBA" id="ARBA00031347"/>
    </source>
</evidence>
<evidence type="ECO:0000256" key="3">
    <source>
        <dbReference type="ARBA" id="ARBA00020983"/>
    </source>
</evidence>
<name>U6GFK3_EIMAC</name>
<dbReference type="GO" id="GO:0006891">
    <property type="term" value="P:intra-Golgi vesicle-mediated transport"/>
    <property type="evidence" value="ECO:0007669"/>
    <property type="project" value="TreeGrafter"/>
</dbReference>
<keyword evidence="4" id="KW-0813">Transport</keyword>
<evidence type="ECO:0000256" key="1">
    <source>
        <dbReference type="ARBA" id="ARBA00004395"/>
    </source>
</evidence>
<evidence type="ECO:0000256" key="5">
    <source>
        <dbReference type="ARBA" id="ARBA00022927"/>
    </source>
</evidence>
<dbReference type="GO" id="GO:0000139">
    <property type="term" value="C:Golgi membrane"/>
    <property type="evidence" value="ECO:0007669"/>
    <property type="project" value="UniProtKB-SubCell"/>
</dbReference>
<accession>U6GFK3</accession>
<dbReference type="GO" id="GO:0015031">
    <property type="term" value="P:protein transport"/>
    <property type="evidence" value="ECO:0007669"/>
    <property type="project" value="UniProtKB-KW"/>
</dbReference>
<dbReference type="PANTHER" id="PTHR21311">
    <property type="entry name" value="CONSERVED OLIGOMERIC GOLGI COMPLEX COMPONENT 8"/>
    <property type="match status" value="1"/>
</dbReference>
<evidence type="ECO:0000313" key="10">
    <source>
        <dbReference type="Proteomes" id="UP000018050"/>
    </source>
</evidence>
<evidence type="ECO:0000313" key="9">
    <source>
        <dbReference type="EMBL" id="CDI78352.1"/>
    </source>
</evidence>
<gene>
    <name evidence="9" type="ORF">EAH_00007110</name>
</gene>
<dbReference type="GeneID" id="25268781"/>
<comment type="subcellular location">
    <subcellularLocation>
        <location evidence="1">Golgi apparatus membrane</location>
        <topology evidence="1">Peripheral membrane protein</topology>
    </subcellularLocation>
</comment>
<comment type="similarity">
    <text evidence="2">Belongs to the COG8 family.</text>
</comment>
<keyword evidence="5" id="KW-0653">Protein transport</keyword>
<reference evidence="9" key="2">
    <citation type="submission" date="2013-10" db="EMBL/GenBank/DDBJ databases">
        <authorList>
            <person name="Aslett M."/>
        </authorList>
    </citation>
    <scope>NUCLEOTIDE SEQUENCE</scope>
    <source>
        <strain evidence="9">Houghton</strain>
    </source>
</reference>
<keyword evidence="10" id="KW-1185">Reference proteome</keyword>
<dbReference type="InterPro" id="IPR007255">
    <property type="entry name" value="COG8"/>
</dbReference>